<dbReference type="EMBL" id="ASPP01012442">
    <property type="protein sequence ID" value="ETO20602.1"/>
    <property type="molecule type" value="Genomic_DNA"/>
</dbReference>
<dbReference type="GO" id="GO:0030552">
    <property type="term" value="F:cAMP binding"/>
    <property type="evidence" value="ECO:0007669"/>
    <property type="project" value="TreeGrafter"/>
</dbReference>
<dbReference type="GO" id="GO:0004862">
    <property type="term" value="F:cAMP-dependent protein kinase inhibitor activity"/>
    <property type="evidence" value="ECO:0007669"/>
    <property type="project" value="TreeGrafter"/>
</dbReference>
<dbReference type="PROSITE" id="PS00888">
    <property type="entry name" value="CNMP_BINDING_1"/>
    <property type="match status" value="1"/>
</dbReference>
<evidence type="ECO:0000256" key="3">
    <source>
        <dbReference type="ARBA" id="ARBA00022691"/>
    </source>
</evidence>
<dbReference type="InterPro" id="IPR050503">
    <property type="entry name" value="cAMP-dep_PK_reg_su-like"/>
</dbReference>
<dbReference type="InterPro" id="IPR018490">
    <property type="entry name" value="cNMP-bd_dom_sf"/>
</dbReference>
<proteinExistence type="predicted"/>
<feature type="compositionally biased region" description="Acidic residues" evidence="4">
    <location>
        <begin position="321"/>
        <end position="331"/>
    </location>
</feature>
<dbReference type="Gene3D" id="2.60.120.10">
    <property type="entry name" value="Jelly Rolls"/>
    <property type="match status" value="2"/>
</dbReference>
<accession>X6N5L5</accession>
<dbReference type="PROSITE" id="PS00094">
    <property type="entry name" value="C5_MTASE_1"/>
    <property type="match status" value="1"/>
</dbReference>
<dbReference type="CDD" id="cd00038">
    <property type="entry name" value="CAP_ED"/>
    <property type="match status" value="2"/>
</dbReference>
<dbReference type="PANTHER" id="PTHR11635:SF152">
    <property type="entry name" value="CAMP-DEPENDENT PROTEIN KINASE TYPE I REGULATORY SUBUNIT-RELATED"/>
    <property type="match status" value="1"/>
</dbReference>
<feature type="domain" description="Cyclic nucleotide-binding" evidence="5">
    <location>
        <begin position="163"/>
        <end position="279"/>
    </location>
</feature>
<reference evidence="6 7" key="1">
    <citation type="journal article" date="2013" name="Curr. Biol.">
        <title>The Genome of the Foraminiferan Reticulomyxa filosa.</title>
        <authorList>
            <person name="Glockner G."/>
            <person name="Hulsmann N."/>
            <person name="Schleicher M."/>
            <person name="Noegel A.A."/>
            <person name="Eichinger L."/>
            <person name="Gallinger C."/>
            <person name="Pawlowski J."/>
            <person name="Sierra R."/>
            <person name="Euteneuer U."/>
            <person name="Pillet L."/>
            <person name="Moustafa A."/>
            <person name="Platzer M."/>
            <person name="Groth M."/>
            <person name="Szafranski K."/>
            <person name="Schliwa M."/>
        </authorList>
    </citation>
    <scope>NUCLEOTIDE SEQUENCE [LARGE SCALE GENOMIC DNA]</scope>
</reference>
<dbReference type="GO" id="GO:0034236">
    <property type="term" value="F:protein kinase A catalytic subunit binding"/>
    <property type="evidence" value="ECO:0007669"/>
    <property type="project" value="TreeGrafter"/>
</dbReference>
<dbReference type="Proteomes" id="UP000023152">
    <property type="component" value="Unassembled WGS sequence"/>
</dbReference>
<evidence type="ECO:0000256" key="2">
    <source>
        <dbReference type="ARBA" id="ARBA00022679"/>
    </source>
</evidence>
<dbReference type="GO" id="GO:0005829">
    <property type="term" value="C:cytosol"/>
    <property type="evidence" value="ECO:0007669"/>
    <property type="project" value="TreeGrafter"/>
</dbReference>
<dbReference type="InterPro" id="IPR018488">
    <property type="entry name" value="cNMP-bd_CS"/>
</dbReference>
<protein>
    <recommendedName>
        <fullName evidence="5">Cyclic nucleotide-binding domain-containing protein</fullName>
    </recommendedName>
</protein>
<keyword evidence="2" id="KW-0808">Transferase</keyword>
<dbReference type="PANTHER" id="PTHR11635">
    <property type="entry name" value="CAMP-DEPENDENT PROTEIN KINASE REGULATORY CHAIN"/>
    <property type="match status" value="1"/>
</dbReference>
<dbReference type="PROSITE" id="PS50042">
    <property type="entry name" value="CNMP_BINDING_3"/>
    <property type="match status" value="2"/>
</dbReference>
<keyword evidence="7" id="KW-1185">Reference proteome</keyword>
<dbReference type="PROSITE" id="PS00889">
    <property type="entry name" value="CNMP_BINDING_2"/>
    <property type="match status" value="2"/>
</dbReference>
<dbReference type="GO" id="GO:0032259">
    <property type="term" value="P:methylation"/>
    <property type="evidence" value="ECO:0007669"/>
    <property type="project" value="UniProtKB-KW"/>
</dbReference>
<evidence type="ECO:0000313" key="6">
    <source>
        <dbReference type="EMBL" id="ETO20602.1"/>
    </source>
</evidence>
<name>X6N5L5_RETFI</name>
<dbReference type="GO" id="GO:0005952">
    <property type="term" value="C:cAMP-dependent protein kinase complex"/>
    <property type="evidence" value="ECO:0007669"/>
    <property type="project" value="InterPro"/>
</dbReference>
<dbReference type="OMA" id="WMSALLQ"/>
<dbReference type="GO" id="GO:0008168">
    <property type="term" value="F:methyltransferase activity"/>
    <property type="evidence" value="ECO:0007669"/>
    <property type="project" value="UniProtKB-KW"/>
</dbReference>
<dbReference type="SMART" id="SM00100">
    <property type="entry name" value="cNMP"/>
    <property type="match status" value="2"/>
</dbReference>
<dbReference type="Pfam" id="PF00027">
    <property type="entry name" value="cNMP_binding"/>
    <property type="match status" value="2"/>
</dbReference>
<dbReference type="PRINTS" id="PR00103">
    <property type="entry name" value="CAMPKINASE"/>
</dbReference>
<organism evidence="6 7">
    <name type="scientific">Reticulomyxa filosa</name>
    <dbReference type="NCBI Taxonomy" id="46433"/>
    <lineage>
        <taxon>Eukaryota</taxon>
        <taxon>Sar</taxon>
        <taxon>Rhizaria</taxon>
        <taxon>Retaria</taxon>
        <taxon>Foraminifera</taxon>
        <taxon>Monothalamids</taxon>
        <taxon>Reticulomyxidae</taxon>
        <taxon>Reticulomyxa</taxon>
    </lineage>
</organism>
<evidence type="ECO:0000256" key="1">
    <source>
        <dbReference type="ARBA" id="ARBA00022603"/>
    </source>
</evidence>
<evidence type="ECO:0000313" key="7">
    <source>
        <dbReference type="Proteomes" id="UP000023152"/>
    </source>
</evidence>
<dbReference type="AlphaFoldDB" id="X6N5L5"/>
<keyword evidence="1" id="KW-0489">Methyltransferase</keyword>
<comment type="caution">
    <text evidence="6">The sequence shown here is derived from an EMBL/GenBank/DDBJ whole genome shotgun (WGS) entry which is preliminary data.</text>
</comment>
<dbReference type="OrthoDB" id="417078at2759"/>
<keyword evidence="3" id="KW-0949">S-adenosyl-L-methionine</keyword>
<dbReference type="InterPro" id="IPR000595">
    <property type="entry name" value="cNMP-bd_dom"/>
</dbReference>
<gene>
    <name evidence="6" type="ORF">RFI_16616</name>
</gene>
<feature type="domain" description="Cyclic nucleotide-binding" evidence="5">
    <location>
        <begin position="1"/>
        <end position="123"/>
    </location>
</feature>
<dbReference type="SUPFAM" id="SSF51206">
    <property type="entry name" value="cAMP-binding domain-like"/>
    <property type="match status" value="2"/>
</dbReference>
<evidence type="ECO:0000259" key="5">
    <source>
        <dbReference type="PROSITE" id="PS50042"/>
    </source>
</evidence>
<sequence length="331" mass="38035">MKGLDKEQQSSLIDAMFEKKVKKNEEVITQGDKGDNYYVIESGIFEVWKSVSSKPNDPPKKVFSYNNKGSFGELALLYNESRAASVRAATDGVLWVVDGETFRYIMISSRAKKRARFYEFLKTVDLFRNISGYVCLPHPLFFFFVNPTCKVILAKKKKPDDVRNEVADTLEVFQFEKGEYVISQAEENAEYFYMIQKGSVEITLNIPNWNEIHKNTYANFLIGNAYNEMEREKYVKTLREGAYFGERALLFNCERSANVIVSSQLLRCVAMDKASFLRLCDKLSVFNFIRRNIDQYTFNNDKLLSSSPCPPLSSPFTTDDEHADDNTTDST</sequence>
<dbReference type="InterPro" id="IPR018117">
    <property type="entry name" value="C5_DNA_meth_AS"/>
</dbReference>
<feature type="region of interest" description="Disordered" evidence="4">
    <location>
        <begin position="310"/>
        <end position="331"/>
    </location>
</feature>
<dbReference type="InterPro" id="IPR014710">
    <property type="entry name" value="RmlC-like_jellyroll"/>
</dbReference>
<evidence type="ECO:0000256" key="4">
    <source>
        <dbReference type="SAM" id="MobiDB-lite"/>
    </source>
</evidence>